<evidence type="ECO:0000256" key="1">
    <source>
        <dbReference type="ARBA" id="ARBA00022450"/>
    </source>
</evidence>
<dbReference type="InterPro" id="IPR042099">
    <property type="entry name" value="ANL_N_sf"/>
</dbReference>
<dbReference type="InterPro" id="IPR006162">
    <property type="entry name" value="Ppantetheine_attach_site"/>
</dbReference>
<dbReference type="PANTHER" id="PTHR45527">
    <property type="entry name" value="NONRIBOSOMAL PEPTIDE SYNTHETASE"/>
    <property type="match status" value="1"/>
</dbReference>
<dbReference type="EMBL" id="JBHLUE010000026">
    <property type="protein sequence ID" value="MFC0567892.1"/>
    <property type="molecule type" value="Genomic_DNA"/>
</dbReference>
<dbReference type="InterPro" id="IPR036736">
    <property type="entry name" value="ACP-like_sf"/>
</dbReference>
<dbReference type="Gene3D" id="3.30.300.30">
    <property type="match status" value="1"/>
</dbReference>
<dbReference type="InterPro" id="IPR045851">
    <property type="entry name" value="AMP-bd_C_sf"/>
</dbReference>
<evidence type="ECO:0000313" key="5">
    <source>
        <dbReference type="Proteomes" id="UP001589894"/>
    </source>
</evidence>
<dbReference type="InterPro" id="IPR029058">
    <property type="entry name" value="AB_hydrolase_fold"/>
</dbReference>
<gene>
    <name evidence="4" type="ORF">ACFFHU_27585</name>
</gene>
<dbReference type="PROSITE" id="PS50075">
    <property type="entry name" value="CARRIER"/>
    <property type="match status" value="1"/>
</dbReference>
<reference evidence="4 5" key="1">
    <citation type="submission" date="2024-09" db="EMBL/GenBank/DDBJ databases">
        <authorList>
            <person name="Sun Q."/>
            <person name="Mori K."/>
        </authorList>
    </citation>
    <scope>NUCLEOTIDE SEQUENCE [LARGE SCALE GENOMIC DNA]</scope>
    <source>
        <strain evidence="4 5">TBRC 2205</strain>
    </source>
</reference>
<dbReference type="InterPro" id="IPR000873">
    <property type="entry name" value="AMP-dep_synth/lig_dom"/>
</dbReference>
<name>A0ABV6P5V0_9ACTN</name>
<comment type="caution">
    <text evidence="4">The sequence shown here is derived from an EMBL/GenBank/DDBJ whole genome shotgun (WGS) entry which is preliminary data.</text>
</comment>
<dbReference type="RefSeq" id="WP_377343252.1">
    <property type="nucleotide sequence ID" value="NZ_JBHLUE010000026.1"/>
</dbReference>
<organism evidence="4 5">
    <name type="scientific">Plantactinospora siamensis</name>
    <dbReference type="NCBI Taxonomy" id="555372"/>
    <lineage>
        <taxon>Bacteria</taxon>
        <taxon>Bacillati</taxon>
        <taxon>Actinomycetota</taxon>
        <taxon>Actinomycetes</taxon>
        <taxon>Micromonosporales</taxon>
        <taxon>Micromonosporaceae</taxon>
        <taxon>Plantactinospora</taxon>
    </lineage>
</organism>
<dbReference type="InterPro" id="IPR010071">
    <property type="entry name" value="AA_adenyl_dom"/>
</dbReference>
<dbReference type="Gene3D" id="3.40.50.1820">
    <property type="entry name" value="alpha/beta hydrolase"/>
    <property type="match status" value="1"/>
</dbReference>
<dbReference type="SUPFAM" id="SSF47336">
    <property type="entry name" value="ACP-like"/>
    <property type="match status" value="1"/>
</dbReference>
<evidence type="ECO:0000256" key="2">
    <source>
        <dbReference type="ARBA" id="ARBA00022553"/>
    </source>
</evidence>
<dbReference type="Gene3D" id="3.40.50.12780">
    <property type="entry name" value="N-terminal domain of ligase-like"/>
    <property type="match status" value="1"/>
</dbReference>
<protein>
    <submittedName>
        <fullName evidence="4">Amino acid adenylation domain-containing protein</fullName>
    </submittedName>
</protein>
<dbReference type="PROSITE" id="PS00012">
    <property type="entry name" value="PHOSPHOPANTETHEINE"/>
    <property type="match status" value="1"/>
</dbReference>
<dbReference type="SMART" id="SM00823">
    <property type="entry name" value="PKS_PP"/>
    <property type="match status" value="1"/>
</dbReference>
<evidence type="ECO:0000259" key="3">
    <source>
        <dbReference type="PROSITE" id="PS50075"/>
    </source>
</evidence>
<dbReference type="NCBIfam" id="TIGR01733">
    <property type="entry name" value="AA-adenyl-dom"/>
    <property type="match status" value="1"/>
</dbReference>
<proteinExistence type="predicted"/>
<evidence type="ECO:0000313" key="4">
    <source>
        <dbReference type="EMBL" id="MFC0567892.1"/>
    </source>
</evidence>
<dbReference type="PROSITE" id="PS00455">
    <property type="entry name" value="AMP_BINDING"/>
    <property type="match status" value="1"/>
</dbReference>
<dbReference type="Pfam" id="PF00550">
    <property type="entry name" value="PP-binding"/>
    <property type="match status" value="1"/>
</dbReference>
<feature type="domain" description="Carrier" evidence="3">
    <location>
        <begin position="676"/>
        <end position="749"/>
    </location>
</feature>
<dbReference type="InterPro" id="IPR020845">
    <property type="entry name" value="AMP-binding_CS"/>
</dbReference>
<accession>A0ABV6P5V0</accession>
<dbReference type="Pfam" id="PF00501">
    <property type="entry name" value="AMP-binding"/>
    <property type="match status" value="1"/>
</dbReference>
<dbReference type="Pfam" id="PF13193">
    <property type="entry name" value="AMP-binding_C"/>
    <property type="match status" value="1"/>
</dbReference>
<dbReference type="PANTHER" id="PTHR45527:SF1">
    <property type="entry name" value="FATTY ACID SYNTHASE"/>
    <property type="match status" value="1"/>
</dbReference>
<dbReference type="Proteomes" id="UP001589894">
    <property type="component" value="Unassembled WGS sequence"/>
</dbReference>
<dbReference type="InterPro" id="IPR020806">
    <property type="entry name" value="PKS_PP-bd"/>
</dbReference>
<dbReference type="SUPFAM" id="SSF56801">
    <property type="entry name" value="Acetyl-CoA synthetase-like"/>
    <property type="match status" value="1"/>
</dbReference>
<keyword evidence="5" id="KW-1185">Reference proteome</keyword>
<keyword evidence="1" id="KW-0596">Phosphopantetheine</keyword>
<sequence length="749" mass="77512">MGSAATRSAPPALDAVCRAAASGPDAAGSRAGTLLQVALAVAAGALARTDSVPVAARVGAGPWRRRDVDLASCRTLADAVRAAEGAAVVEVSGPAAGVAGVAWTDDGTPGSLTVRLGVDAPAAGRPGPVADMLCRVAEQVLADPDRPLSRVDLLGAADRARLAGWAGRDTAVPPVGAAELFARQARAHPAATALVYRDHEVSYADLEAQVDRLARHLVGLGVRPEVLVAVAVPRSVELVVALLAVLRAGGAYLPLDVTYPTERLGFMLDDARPPILLTTAANAVHPAWHDRPIRLVRLDDEGDSAAIDASASHPVSAGGGAPGDPMYVIYTSGSTGRPKGVVVTHAGVASLAATQAAAVGAGPGDRVLQWASVSFDAAFWDLSLALFAGATLVLADDDDLLPGPPLAETLTKHRITHATLPPAAVTALPEVPLLVGGTLISTGDVCTPAIVRRWGRRTRVINGYGPTETTVGATITGPLRPGGKLSVGRPFVNARIHLLDHLLRPVPPGASGEICIGGPGVARGYLNRPELTRERFLPDPFGPPGGRLYRSGDLGVWDDDGELHFLGRVDNQVKIRGFRIELGEVEAALRRHPAVDQAVAVARNEDPADRYVAAYVNPAPGARLDGAELRQHLRAALPEHMLPAAITVLDAFPVTPNGKIDRAALPDPLPATSADAPGSDRERLLCGLFAEVLGLASVGPRDNFFACGGHSIAAVRLVSRIRAELGADLPVRQVFEHPTPAGIAALLTD</sequence>
<dbReference type="InterPro" id="IPR025110">
    <property type="entry name" value="AMP-bd_C"/>
</dbReference>
<keyword evidence="2" id="KW-0597">Phosphoprotein</keyword>
<dbReference type="InterPro" id="IPR009081">
    <property type="entry name" value="PP-bd_ACP"/>
</dbReference>